<keyword evidence="4" id="KW-0106">Calcium</keyword>
<organism evidence="7 8">
    <name type="scientific">Prauserella endophytica</name>
    <dbReference type="NCBI Taxonomy" id="1592324"/>
    <lineage>
        <taxon>Bacteria</taxon>
        <taxon>Bacillati</taxon>
        <taxon>Actinomycetota</taxon>
        <taxon>Actinomycetes</taxon>
        <taxon>Pseudonocardiales</taxon>
        <taxon>Pseudonocardiaceae</taxon>
        <taxon>Prauserella</taxon>
        <taxon>Prauserella coralliicola group</taxon>
    </lineage>
</organism>
<name>A0ABY2S7V3_9PSEU</name>
<protein>
    <submittedName>
        <fullName evidence="7">Archease</fullName>
    </submittedName>
</protein>
<dbReference type="Gene3D" id="3.55.10.10">
    <property type="entry name" value="Archease domain"/>
    <property type="match status" value="1"/>
</dbReference>
<dbReference type="EMBL" id="SWMS01000004">
    <property type="protein sequence ID" value="TKG71778.1"/>
    <property type="molecule type" value="Genomic_DNA"/>
</dbReference>
<accession>A0ABY2S7V3</accession>
<keyword evidence="2" id="KW-0819">tRNA processing</keyword>
<comment type="caution">
    <text evidence="7">The sequence shown here is derived from an EMBL/GenBank/DDBJ whole genome shotgun (WGS) entry which is preliminary data.</text>
</comment>
<dbReference type="InterPro" id="IPR023572">
    <property type="entry name" value="Archease_dom"/>
</dbReference>
<evidence type="ECO:0000259" key="6">
    <source>
        <dbReference type="Pfam" id="PF01951"/>
    </source>
</evidence>
<dbReference type="Proteomes" id="UP000309992">
    <property type="component" value="Unassembled WGS sequence"/>
</dbReference>
<proteinExistence type="inferred from homology"/>
<reference evidence="7 8" key="1">
    <citation type="journal article" date="2015" name="Antonie Van Leeuwenhoek">
        <title>Prauserella endophytica sp. nov., an endophytic actinobacterium isolated from Tamarix taklamakanensis.</title>
        <authorList>
            <person name="Liu J.M."/>
            <person name="Habden X."/>
            <person name="Guo L."/>
            <person name="Tuo L."/>
            <person name="Jiang Z.K."/>
            <person name="Liu S.W."/>
            <person name="Liu X.F."/>
            <person name="Chen L."/>
            <person name="Li R.F."/>
            <person name="Zhang Y.Q."/>
            <person name="Sun C.H."/>
        </authorList>
    </citation>
    <scope>NUCLEOTIDE SEQUENCE [LARGE SCALE GENOMIC DNA]</scope>
    <source>
        <strain evidence="7 8">CGMCC 4.7182</strain>
    </source>
</reference>
<evidence type="ECO:0000256" key="4">
    <source>
        <dbReference type="ARBA" id="ARBA00022837"/>
    </source>
</evidence>
<sequence>MVRRTRAARMLEGVTTRDTGRAHEPGRVVPRQRRRRRPLHAADLRIEAWAPTMHACFAGAVGALAESVLGPGRRAVSARVRFDVRGDNPSVLLDLVLQRVISFVPKYNAIATTADVARTDTGLRVRCELVDAGAVVLPGPIPKGVTRGSVLCERTEHGWWCAAGIDI</sequence>
<evidence type="ECO:0000256" key="2">
    <source>
        <dbReference type="ARBA" id="ARBA00022694"/>
    </source>
</evidence>
<comment type="similarity">
    <text evidence="1">Belongs to the archease family.</text>
</comment>
<dbReference type="SUPFAM" id="SSF69819">
    <property type="entry name" value="MTH1598-like"/>
    <property type="match status" value="1"/>
</dbReference>
<keyword evidence="8" id="KW-1185">Reference proteome</keyword>
<evidence type="ECO:0000313" key="7">
    <source>
        <dbReference type="EMBL" id="TKG71778.1"/>
    </source>
</evidence>
<evidence type="ECO:0000256" key="1">
    <source>
        <dbReference type="ARBA" id="ARBA00007963"/>
    </source>
</evidence>
<feature type="region of interest" description="Disordered" evidence="5">
    <location>
        <begin position="1"/>
        <end position="36"/>
    </location>
</feature>
<gene>
    <name evidence="7" type="ORF">FCN18_09775</name>
</gene>
<dbReference type="InterPro" id="IPR036820">
    <property type="entry name" value="Archease_dom_sf"/>
</dbReference>
<keyword evidence="3" id="KW-0479">Metal-binding</keyword>
<evidence type="ECO:0000313" key="8">
    <source>
        <dbReference type="Proteomes" id="UP000309992"/>
    </source>
</evidence>
<evidence type="ECO:0000256" key="3">
    <source>
        <dbReference type="ARBA" id="ARBA00022723"/>
    </source>
</evidence>
<feature type="domain" description="Archease" evidence="6">
    <location>
        <begin position="40"/>
        <end position="167"/>
    </location>
</feature>
<evidence type="ECO:0000256" key="5">
    <source>
        <dbReference type="SAM" id="MobiDB-lite"/>
    </source>
</evidence>
<dbReference type="Pfam" id="PF01951">
    <property type="entry name" value="Archease"/>
    <property type="match status" value="1"/>
</dbReference>